<dbReference type="SUPFAM" id="SSF53850">
    <property type="entry name" value="Periplasmic binding protein-like II"/>
    <property type="match status" value="1"/>
</dbReference>
<dbReference type="RefSeq" id="WP_129608257.1">
    <property type="nucleotide sequence ID" value="NZ_UWOC01000111.1"/>
</dbReference>
<dbReference type="PANTHER" id="PTHR42928:SF5">
    <property type="entry name" value="BLR1237 PROTEIN"/>
    <property type="match status" value="1"/>
</dbReference>
<dbReference type="PANTHER" id="PTHR42928">
    <property type="entry name" value="TRICARBOXYLATE-BINDING PROTEIN"/>
    <property type="match status" value="1"/>
</dbReference>
<dbReference type="InterPro" id="IPR005064">
    <property type="entry name" value="BUG"/>
</dbReference>
<dbReference type="CDD" id="cd13578">
    <property type="entry name" value="PBP2_Bug27"/>
    <property type="match status" value="1"/>
</dbReference>
<comment type="similarity">
    <text evidence="1">Belongs to the UPF0065 (bug) family.</text>
</comment>
<keyword evidence="3" id="KW-1185">Reference proteome</keyword>
<proteinExistence type="inferred from homology"/>
<evidence type="ECO:0008006" key="4">
    <source>
        <dbReference type="Google" id="ProtNLM"/>
    </source>
</evidence>
<organism evidence="2 3">
    <name type="scientific">Rhodoplanes serenus</name>
    <dbReference type="NCBI Taxonomy" id="200615"/>
    <lineage>
        <taxon>Bacteria</taxon>
        <taxon>Pseudomonadati</taxon>
        <taxon>Pseudomonadota</taxon>
        <taxon>Alphaproteobacteria</taxon>
        <taxon>Hyphomicrobiales</taxon>
        <taxon>Nitrobacteraceae</taxon>
        <taxon>Rhodoplanes</taxon>
    </lineage>
</organism>
<protein>
    <recommendedName>
        <fullName evidence="4">Tripartite tricarboxylate transporter substrate binding protein</fullName>
    </recommendedName>
</protein>
<dbReference type="Proteomes" id="UP000289200">
    <property type="component" value="Unassembled WGS sequence"/>
</dbReference>
<evidence type="ECO:0000313" key="3">
    <source>
        <dbReference type="Proteomes" id="UP000289200"/>
    </source>
</evidence>
<evidence type="ECO:0000256" key="1">
    <source>
        <dbReference type="ARBA" id="ARBA00006987"/>
    </source>
</evidence>
<dbReference type="PIRSF" id="PIRSF017082">
    <property type="entry name" value="YflP"/>
    <property type="match status" value="1"/>
</dbReference>
<reference evidence="3" key="1">
    <citation type="submission" date="2018-10" db="EMBL/GenBank/DDBJ databases">
        <authorList>
            <person name="Peiro R."/>
            <person name="Begona"/>
            <person name="Cbmso G."/>
            <person name="Lopez M."/>
            <person name="Gonzalez S."/>
            <person name="Sacristan E."/>
            <person name="Castillo E."/>
        </authorList>
    </citation>
    <scope>NUCLEOTIDE SEQUENCE [LARGE SCALE GENOMIC DNA]</scope>
</reference>
<dbReference type="Gene3D" id="3.40.190.150">
    <property type="entry name" value="Bordetella uptake gene, domain 1"/>
    <property type="match status" value="1"/>
</dbReference>
<comment type="caution">
    <text evidence="2">The sequence shown here is derived from an EMBL/GenBank/DDBJ whole genome shotgun (WGS) entry which is preliminary data.</text>
</comment>
<sequence>MTTVSRRGALGILGGALCAPRLGIAQEGYPSRPIMMVVGFAAGGGTDIVARLIGAEISKDLGQQIVVENRSGASGTIAAGLVARSTPDGYTMLMGHVSANAMVPAVIPSVPYEPLTSFTPIMTVGAVPQLLTVPANSPARSVQDFIRLLRERPGKMSYASSGIGTQQHLAAELFKQATGTDMVHIPYRGSGQAVNDLIAGNVDCNFDTVPTVLPFIRAGTLRGLAVTTAKRTPVLPEMPTIAESGVAGFDVETWYMVMGPKGLPAPIVARWSAALGRALQSEELRRRLEELSTTVGGGTPADAEGLLRREIDKWAGVVKTAGIRSQ</sequence>
<dbReference type="InterPro" id="IPR042100">
    <property type="entry name" value="Bug_dom1"/>
</dbReference>
<accession>A0A3S4F6E6</accession>
<dbReference type="EMBL" id="UWOC01000111">
    <property type="protein sequence ID" value="VCU06630.1"/>
    <property type="molecule type" value="Genomic_DNA"/>
</dbReference>
<dbReference type="Pfam" id="PF03401">
    <property type="entry name" value="TctC"/>
    <property type="match status" value="1"/>
</dbReference>
<dbReference type="OrthoDB" id="7375033at2"/>
<name>A0A3S4F6E6_9BRAD</name>
<evidence type="ECO:0000313" key="2">
    <source>
        <dbReference type="EMBL" id="VCU06630.1"/>
    </source>
</evidence>
<gene>
    <name evidence="2" type="ORF">RHODGE_RHODGE_01277</name>
</gene>
<dbReference type="AlphaFoldDB" id="A0A3S4F6E6"/>
<dbReference type="Gene3D" id="3.40.190.10">
    <property type="entry name" value="Periplasmic binding protein-like II"/>
    <property type="match status" value="1"/>
</dbReference>